<keyword evidence="1" id="KW-0805">Transcription regulation</keyword>
<evidence type="ECO:0000256" key="2">
    <source>
        <dbReference type="ARBA" id="ARBA00023125"/>
    </source>
</evidence>
<evidence type="ECO:0000259" key="4">
    <source>
        <dbReference type="SMART" id="SM00418"/>
    </source>
</evidence>
<dbReference type="Pfam" id="PF01022">
    <property type="entry name" value="HTH_5"/>
    <property type="match status" value="1"/>
</dbReference>
<dbReference type="EMBL" id="BMSV01000003">
    <property type="protein sequence ID" value="GGQ02343.1"/>
    <property type="molecule type" value="Genomic_DNA"/>
</dbReference>
<dbReference type="InterPro" id="IPR051081">
    <property type="entry name" value="HTH_MetalResp_TranReg"/>
</dbReference>
<dbReference type="PANTHER" id="PTHR33154:SF33">
    <property type="entry name" value="TRANSCRIPTIONAL REPRESSOR SDPR"/>
    <property type="match status" value="1"/>
</dbReference>
<dbReference type="GO" id="GO:0003677">
    <property type="term" value="F:DNA binding"/>
    <property type="evidence" value="ECO:0007669"/>
    <property type="project" value="UniProtKB-KW"/>
</dbReference>
<dbReference type="PANTHER" id="PTHR33154">
    <property type="entry name" value="TRANSCRIPTIONAL REGULATOR, ARSR FAMILY"/>
    <property type="match status" value="1"/>
</dbReference>
<sequence length="145" mass="15429">MRGPADGPETDGGRAAARGAWSAGCAVTEPAPDGDTLVRMLATLANPHRLRVVAALFRRRTYVSQLARELGISRALLQAHLRKLEAAGLVSAHLEVSSDGKAMKFYEVTPFALHLTPQDIAAVAPTLSPHETVRPDGEGERTPLS</sequence>
<dbReference type="CDD" id="cd00090">
    <property type="entry name" value="HTH_ARSR"/>
    <property type="match status" value="1"/>
</dbReference>
<dbReference type="AlphaFoldDB" id="A0A918B246"/>
<dbReference type="Gene3D" id="1.10.10.10">
    <property type="entry name" value="Winged helix-like DNA-binding domain superfamily/Winged helix DNA-binding domain"/>
    <property type="match status" value="1"/>
</dbReference>
<dbReference type="InterPro" id="IPR036388">
    <property type="entry name" value="WH-like_DNA-bd_sf"/>
</dbReference>
<dbReference type="InterPro" id="IPR036390">
    <property type="entry name" value="WH_DNA-bd_sf"/>
</dbReference>
<accession>A0A918B246</accession>
<evidence type="ECO:0000256" key="1">
    <source>
        <dbReference type="ARBA" id="ARBA00023015"/>
    </source>
</evidence>
<keyword evidence="6" id="KW-1185">Reference proteome</keyword>
<reference evidence="5" key="1">
    <citation type="journal article" date="2014" name="Int. J. Syst. Evol. Microbiol.">
        <title>Complete genome sequence of Corynebacterium casei LMG S-19264T (=DSM 44701T), isolated from a smear-ripened cheese.</title>
        <authorList>
            <consortium name="US DOE Joint Genome Institute (JGI-PGF)"/>
            <person name="Walter F."/>
            <person name="Albersmeier A."/>
            <person name="Kalinowski J."/>
            <person name="Ruckert C."/>
        </authorList>
    </citation>
    <scope>NUCLEOTIDE SEQUENCE</scope>
    <source>
        <strain evidence="5">JCM 4335</strain>
    </source>
</reference>
<dbReference type="Proteomes" id="UP000654123">
    <property type="component" value="Unassembled WGS sequence"/>
</dbReference>
<evidence type="ECO:0000256" key="3">
    <source>
        <dbReference type="ARBA" id="ARBA00023163"/>
    </source>
</evidence>
<protein>
    <recommendedName>
        <fullName evidence="4">HTH arsR-type domain-containing protein</fullName>
    </recommendedName>
</protein>
<organism evidence="5 6">
    <name type="scientific">Streptomyces roseolilacinus</name>
    <dbReference type="NCBI Taxonomy" id="66904"/>
    <lineage>
        <taxon>Bacteria</taxon>
        <taxon>Bacillati</taxon>
        <taxon>Actinomycetota</taxon>
        <taxon>Actinomycetes</taxon>
        <taxon>Kitasatosporales</taxon>
        <taxon>Streptomycetaceae</taxon>
        <taxon>Streptomyces</taxon>
    </lineage>
</organism>
<evidence type="ECO:0000313" key="5">
    <source>
        <dbReference type="EMBL" id="GGQ02343.1"/>
    </source>
</evidence>
<gene>
    <name evidence="5" type="ORF">GCM10010249_21130</name>
</gene>
<reference evidence="5" key="2">
    <citation type="submission" date="2020-09" db="EMBL/GenBank/DDBJ databases">
        <authorList>
            <person name="Sun Q."/>
            <person name="Ohkuma M."/>
        </authorList>
    </citation>
    <scope>NUCLEOTIDE SEQUENCE</scope>
    <source>
        <strain evidence="5">JCM 4335</strain>
    </source>
</reference>
<evidence type="ECO:0000313" key="6">
    <source>
        <dbReference type="Proteomes" id="UP000654123"/>
    </source>
</evidence>
<dbReference type="SUPFAM" id="SSF46785">
    <property type="entry name" value="Winged helix' DNA-binding domain"/>
    <property type="match status" value="1"/>
</dbReference>
<name>A0A918B246_9ACTN</name>
<dbReference type="GO" id="GO:0003700">
    <property type="term" value="F:DNA-binding transcription factor activity"/>
    <property type="evidence" value="ECO:0007669"/>
    <property type="project" value="InterPro"/>
</dbReference>
<keyword evidence="2" id="KW-0238">DNA-binding</keyword>
<proteinExistence type="predicted"/>
<dbReference type="InterPro" id="IPR001845">
    <property type="entry name" value="HTH_ArsR_DNA-bd_dom"/>
</dbReference>
<keyword evidence="3" id="KW-0804">Transcription</keyword>
<comment type="caution">
    <text evidence="5">The sequence shown here is derived from an EMBL/GenBank/DDBJ whole genome shotgun (WGS) entry which is preliminary data.</text>
</comment>
<dbReference type="InterPro" id="IPR011991">
    <property type="entry name" value="ArsR-like_HTH"/>
</dbReference>
<dbReference type="SMART" id="SM00418">
    <property type="entry name" value="HTH_ARSR"/>
    <property type="match status" value="1"/>
</dbReference>
<feature type="domain" description="HTH arsR-type" evidence="4">
    <location>
        <begin position="39"/>
        <end position="129"/>
    </location>
</feature>